<dbReference type="AlphaFoldDB" id="A0AAD9NIY9"/>
<dbReference type="SUPFAM" id="SSF56436">
    <property type="entry name" value="C-type lectin-like"/>
    <property type="match status" value="1"/>
</dbReference>
<evidence type="ECO:0000313" key="4">
    <source>
        <dbReference type="Proteomes" id="UP001208570"/>
    </source>
</evidence>
<comment type="caution">
    <text evidence="3">The sequence shown here is derived from an EMBL/GenBank/DDBJ whole genome shotgun (WGS) entry which is preliminary data.</text>
</comment>
<accession>A0AAD9NIY9</accession>
<protein>
    <recommendedName>
        <fullName evidence="2">C-type lectin domain-containing protein</fullName>
    </recommendedName>
</protein>
<feature type="domain" description="C-type lectin" evidence="2">
    <location>
        <begin position="34"/>
        <end position="127"/>
    </location>
</feature>
<sequence length="167" mass="18772">MFIGHLWGAIVCMSLHVTADSINKHLIPTRDHVCGRSFYHVIGEVNVTWSEAWELCRLAIITDETEKACVDQSVYGYDVQLWTAGVQLDSNWTWITGTRYRGFNLASQTDEQCASISVTGVYDTWPCMRALKSYICHLPSDLNTVQFVLNGCLTRPVLGGTPNDRRA</sequence>
<keyword evidence="1" id="KW-0732">Signal</keyword>
<feature type="signal peptide" evidence="1">
    <location>
        <begin position="1"/>
        <end position="19"/>
    </location>
</feature>
<dbReference type="Gene3D" id="3.10.100.10">
    <property type="entry name" value="Mannose-Binding Protein A, subunit A"/>
    <property type="match status" value="1"/>
</dbReference>
<proteinExistence type="predicted"/>
<evidence type="ECO:0000313" key="3">
    <source>
        <dbReference type="EMBL" id="KAK2170021.1"/>
    </source>
</evidence>
<name>A0AAD9NIY9_9ANNE</name>
<keyword evidence="4" id="KW-1185">Reference proteome</keyword>
<dbReference type="CDD" id="cd00037">
    <property type="entry name" value="CLECT"/>
    <property type="match status" value="1"/>
</dbReference>
<gene>
    <name evidence="3" type="ORF">LSH36_5g18056</name>
</gene>
<feature type="chain" id="PRO_5042294467" description="C-type lectin domain-containing protein" evidence="1">
    <location>
        <begin position="20"/>
        <end position="167"/>
    </location>
</feature>
<dbReference type="InterPro" id="IPR016187">
    <property type="entry name" value="CTDL_fold"/>
</dbReference>
<dbReference type="Proteomes" id="UP001208570">
    <property type="component" value="Unassembled WGS sequence"/>
</dbReference>
<evidence type="ECO:0000256" key="1">
    <source>
        <dbReference type="SAM" id="SignalP"/>
    </source>
</evidence>
<evidence type="ECO:0000259" key="2">
    <source>
        <dbReference type="PROSITE" id="PS50041"/>
    </source>
</evidence>
<dbReference type="EMBL" id="JAODUP010000005">
    <property type="protein sequence ID" value="KAK2170021.1"/>
    <property type="molecule type" value="Genomic_DNA"/>
</dbReference>
<dbReference type="InterPro" id="IPR016186">
    <property type="entry name" value="C-type_lectin-like/link_sf"/>
</dbReference>
<organism evidence="3 4">
    <name type="scientific">Paralvinella palmiformis</name>
    <dbReference type="NCBI Taxonomy" id="53620"/>
    <lineage>
        <taxon>Eukaryota</taxon>
        <taxon>Metazoa</taxon>
        <taxon>Spiralia</taxon>
        <taxon>Lophotrochozoa</taxon>
        <taxon>Annelida</taxon>
        <taxon>Polychaeta</taxon>
        <taxon>Sedentaria</taxon>
        <taxon>Canalipalpata</taxon>
        <taxon>Terebellida</taxon>
        <taxon>Terebelliformia</taxon>
        <taxon>Alvinellidae</taxon>
        <taxon>Paralvinella</taxon>
    </lineage>
</organism>
<reference evidence="3" key="1">
    <citation type="journal article" date="2023" name="Mol. Biol. Evol.">
        <title>Third-Generation Sequencing Reveals the Adaptive Role of the Epigenome in Three Deep-Sea Polychaetes.</title>
        <authorList>
            <person name="Perez M."/>
            <person name="Aroh O."/>
            <person name="Sun Y."/>
            <person name="Lan Y."/>
            <person name="Juniper S.K."/>
            <person name="Young C.R."/>
            <person name="Angers B."/>
            <person name="Qian P.Y."/>
        </authorList>
    </citation>
    <scope>NUCLEOTIDE SEQUENCE</scope>
    <source>
        <strain evidence="3">P08H-3</strain>
    </source>
</reference>
<dbReference type="InterPro" id="IPR001304">
    <property type="entry name" value="C-type_lectin-like"/>
</dbReference>
<dbReference type="PROSITE" id="PS50041">
    <property type="entry name" value="C_TYPE_LECTIN_2"/>
    <property type="match status" value="1"/>
</dbReference>